<protein>
    <submittedName>
        <fullName evidence="8">AP-1 complex subunit gamma</fullName>
    </submittedName>
</protein>
<evidence type="ECO:0000313" key="8">
    <source>
        <dbReference type="EMBL" id="KAF7312644.1"/>
    </source>
</evidence>
<feature type="domain" description="Clathrin/coatomer adaptor adaptin-like N-terminal" evidence="7">
    <location>
        <begin position="64"/>
        <end position="346"/>
    </location>
</feature>
<feature type="domain" description="Clathrin/coatomer adaptor adaptin-like N-terminal" evidence="7">
    <location>
        <begin position="366"/>
        <end position="560"/>
    </location>
</feature>
<evidence type="ECO:0000256" key="2">
    <source>
        <dbReference type="ARBA" id="ARBA00004555"/>
    </source>
</evidence>
<comment type="subcellular location">
    <subcellularLocation>
        <location evidence="1">Endomembrane system</location>
    </subcellularLocation>
    <subcellularLocation>
        <location evidence="2">Golgi apparatus</location>
    </subcellularLocation>
</comment>
<dbReference type="PIRSF" id="PIRSF037094">
    <property type="entry name" value="AP1_complex_gamma"/>
    <property type="match status" value="1"/>
</dbReference>
<keyword evidence="3" id="KW-0813">Transport</keyword>
<evidence type="ECO:0000313" key="9">
    <source>
        <dbReference type="Proteomes" id="UP000636479"/>
    </source>
</evidence>
<dbReference type="InterPro" id="IPR011989">
    <property type="entry name" value="ARM-like"/>
</dbReference>
<dbReference type="RefSeq" id="XP_037224752.1">
    <property type="nucleotide sequence ID" value="XM_037359657.1"/>
</dbReference>
<dbReference type="InterPro" id="IPR050840">
    <property type="entry name" value="Adaptor_Complx_Large_Subunit"/>
</dbReference>
<sequence>MVYNNLKVLTPALIKGIRACKVVNVARNCYASNYRDRPWPMSTLSSSRNLQQYGRHSRKRTRFARHNNDIAKLLYIHMLGSPAHFGQILECLRLVASPRFADKRLGYLGIMLLLDESQETLTLVTNSLKNDMNHSNAYVVGLALCTFANIASKEMSRDLANEIEKLLGSSSTYIRKKAALCALRVIKKVPELTNHFISKAKNLLTDRNHGVLLSSITLVTEMCHSEPAIRDEFRNAVPLLVRNLKSLVTTGYSPEHDVSGITDPFLQVKILRFLRFLGRGDETASEAMNDILAQVATNTDSTKNVGNSILYETVLTVLDIEADTGLRVVAINILGKFLSDRDNNIRWFHWTPTPYKGIATLFWTALRDGDISIRRRALELSYALINEGNVRVLVQELLAFLEVADDEFKLGMTTQISLAAERFAPNKRWHIDTVLRFLQLAGNFVREEILSAFIRMVAHTSELQAYTASKLYVALMADISQESLTLAATWVIGEYSELLLEGGIVDEDPRKPVSDKQLIDLLVSILNSPYANLLMRQFVLTAVTKISSLPAVGVTQHELKKGVLEKIPPPELKATVIAVVSEQKPVGSTKATVVDVRSEARLPDVT</sequence>
<dbReference type="EMBL" id="JACAZF010000002">
    <property type="protein sequence ID" value="KAF7312644.1"/>
    <property type="molecule type" value="Genomic_DNA"/>
</dbReference>
<dbReference type="InterPro" id="IPR002553">
    <property type="entry name" value="Clathrin/coatomer_adapt-like_N"/>
</dbReference>
<dbReference type="GO" id="GO:0030121">
    <property type="term" value="C:AP-1 adaptor complex"/>
    <property type="evidence" value="ECO:0007669"/>
    <property type="project" value="InterPro"/>
</dbReference>
<keyword evidence="5" id="KW-0333">Golgi apparatus</keyword>
<dbReference type="Pfam" id="PF01602">
    <property type="entry name" value="Adaptin_N"/>
    <property type="match status" value="2"/>
</dbReference>
<keyword evidence="6" id="KW-0472">Membrane</keyword>
<evidence type="ECO:0000259" key="7">
    <source>
        <dbReference type="Pfam" id="PF01602"/>
    </source>
</evidence>
<evidence type="ECO:0000256" key="3">
    <source>
        <dbReference type="ARBA" id="ARBA00022448"/>
    </source>
</evidence>
<keyword evidence="4" id="KW-0653">Protein transport</keyword>
<evidence type="ECO:0000256" key="4">
    <source>
        <dbReference type="ARBA" id="ARBA00022927"/>
    </source>
</evidence>
<proteinExistence type="predicted"/>
<name>A0A8H6WBI1_9AGAR</name>
<dbReference type="InterPro" id="IPR017107">
    <property type="entry name" value="AP1_complex_gsu"/>
</dbReference>
<dbReference type="GO" id="GO:0006886">
    <property type="term" value="P:intracellular protein transport"/>
    <property type="evidence" value="ECO:0007669"/>
    <property type="project" value="InterPro"/>
</dbReference>
<organism evidence="8 9">
    <name type="scientific">Mycena indigotica</name>
    <dbReference type="NCBI Taxonomy" id="2126181"/>
    <lineage>
        <taxon>Eukaryota</taxon>
        <taxon>Fungi</taxon>
        <taxon>Dikarya</taxon>
        <taxon>Basidiomycota</taxon>
        <taxon>Agaricomycotina</taxon>
        <taxon>Agaricomycetes</taxon>
        <taxon>Agaricomycetidae</taxon>
        <taxon>Agaricales</taxon>
        <taxon>Marasmiineae</taxon>
        <taxon>Mycenaceae</taxon>
        <taxon>Mycena</taxon>
    </lineage>
</organism>
<gene>
    <name evidence="8" type="ORF">MIND_00278500</name>
</gene>
<dbReference type="SUPFAM" id="SSF48371">
    <property type="entry name" value="ARM repeat"/>
    <property type="match status" value="1"/>
</dbReference>
<evidence type="ECO:0000256" key="1">
    <source>
        <dbReference type="ARBA" id="ARBA00004308"/>
    </source>
</evidence>
<dbReference type="PANTHER" id="PTHR22780">
    <property type="entry name" value="ADAPTIN, ALPHA/GAMMA/EPSILON"/>
    <property type="match status" value="1"/>
</dbReference>
<keyword evidence="9" id="KW-1185">Reference proteome</keyword>
<dbReference type="Gene3D" id="1.25.10.10">
    <property type="entry name" value="Leucine-rich Repeat Variant"/>
    <property type="match status" value="1"/>
</dbReference>
<accession>A0A8H6WBI1</accession>
<dbReference type="Proteomes" id="UP000636479">
    <property type="component" value="Unassembled WGS sequence"/>
</dbReference>
<comment type="caution">
    <text evidence="8">The sequence shown here is derived from an EMBL/GenBank/DDBJ whole genome shotgun (WGS) entry which is preliminary data.</text>
</comment>
<dbReference type="GO" id="GO:0016192">
    <property type="term" value="P:vesicle-mediated transport"/>
    <property type="evidence" value="ECO:0007669"/>
    <property type="project" value="InterPro"/>
</dbReference>
<dbReference type="GeneID" id="59342173"/>
<dbReference type="InterPro" id="IPR016024">
    <property type="entry name" value="ARM-type_fold"/>
</dbReference>
<evidence type="ECO:0000256" key="5">
    <source>
        <dbReference type="ARBA" id="ARBA00023034"/>
    </source>
</evidence>
<dbReference type="AlphaFoldDB" id="A0A8H6WBI1"/>
<dbReference type="OrthoDB" id="28053at2759"/>
<evidence type="ECO:0000256" key="6">
    <source>
        <dbReference type="ARBA" id="ARBA00023136"/>
    </source>
</evidence>
<reference evidence="8" key="1">
    <citation type="submission" date="2020-05" db="EMBL/GenBank/DDBJ databases">
        <title>Mycena genomes resolve the evolution of fungal bioluminescence.</title>
        <authorList>
            <person name="Tsai I.J."/>
        </authorList>
    </citation>
    <scope>NUCLEOTIDE SEQUENCE</scope>
    <source>
        <strain evidence="8">171206Taipei</strain>
    </source>
</reference>